<organism evidence="1 2">
    <name type="scientific">Kitasatospora aburaviensis</name>
    <dbReference type="NCBI Taxonomy" id="67265"/>
    <lineage>
        <taxon>Bacteria</taxon>
        <taxon>Bacillati</taxon>
        <taxon>Actinomycetota</taxon>
        <taxon>Actinomycetes</taxon>
        <taxon>Kitasatosporales</taxon>
        <taxon>Streptomycetaceae</taxon>
        <taxon>Kitasatospora</taxon>
    </lineage>
</organism>
<evidence type="ECO:0008006" key="3">
    <source>
        <dbReference type="Google" id="ProtNLM"/>
    </source>
</evidence>
<evidence type="ECO:0000313" key="2">
    <source>
        <dbReference type="Proteomes" id="UP001596067"/>
    </source>
</evidence>
<reference evidence="2" key="1">
    <citation type="journal article" date="2019" name="Int. J. Syst. Evol. Microbiol.">
        <title>The Global Catalogue of Microorganisms (GCM) 10K type strain sequencing project: providing services to taxonomists for standard genome sequencing and annotation.</title>
        <authorList>
            <consortium name="The Broad Institute Genomics Platform"/>
            <consortium name="The Broad Institute Genome Sequencing Center for Infectious Disease"/>
            <person name="Wu L."/>
            <person name="Ma J."/>
        </authorList>
    </citation>
    <scope>NUCLEOTIDE SEQUENCE [LARGE SCALE GENOMIC DNA]</scope>
    <source>
        <strain evidence="2">CGMCC 4.1469</strain>
    </source>
</reference>
<dbReference type="RefSeq" id="WP_345330811.1">
    <property type="nucleotide sequence ID" value="NZ_BAAAVH010000123.1"/>
</dbReference>
<comment type="caution">
    <text evidence="1">The sequence shown here is derived from an EMBL/GenBank/DDBJ whole genome shotgun (WGS) entry which is preliminary data.</text>
</comment>
<protein>
    <recommendedName>
        <fullName evidence="3">Tail terminator</fullName>
    </recommendedName>
</protein>
<dbReference type="EMBL" id="JBHSOD010000020">
    <property type="protein sequence ID" value="MFC5886842.1"/>
    <property type="molecule type" value="Genomic_DNA"/>
</dbReference>
<gene>
    <name evidence="1" type="ORF">ACFP0N_17890</name>
</gene>
<accession>A0ABW1EYP8</accession>
<sequence length="145" mass="15033">MADPDLLAVAAVDPVAAALTHLRQHPTVVQAFGGPDHVSGMVEAPWPRLRVLSGPGGDLRGLRWDTAGEVTIEAISDPAGWPGSAELRRLTLLAGAALIALPDVDPPPAGPVVSHVRPTSPAPTLTELTSGAIRYSLTLQVVMHP</sequence>
<proteinExistence type="predicted"/>
<keyword evidence="2" id="KW-1185">Reference proteome</keyword>
<evidence type="ECO:0000313" key="1">
    <source>
        <dbReference type="EMBL" id="MFC5886842.1"/>
    </source>
</evidence>
<dbReference type="Proteomes" id="UP001596067">
    <property type="component" value="Unassembled WGS sequence"/>
</dbReference>
<name>A0ABW1EYP8_9ACTN</name>